<dbReference type="PANTHER" id="PTHR31232:SF43">
    <property type="entry name" value="S-PROTEIN HOMOLOG 29-RELATED"/>
    <property type="match status" value="1"/>
</dbReference>
<dbReference type="EMBL" id="WOCE01000006">
    <property type="protein sequence ID" value="KAE9612542.1"/>
    <property type="molecule type" value="Genomic_DNA"/>
</dbReference>
<sequence>MAALVDKTVLSWFMLVTIFVTFQMMNGVESGFIPKVEVGIMNILPVELGFHCKDKTRDDGFHTLPPNQTYHFGFKIDIIFERAQWFCQFTWYRFRQVVPFVIHGMTNNNMNFKEERSFSFLTLLVNNNHLFLDLEPLNSQ</sequence>
<keyword evidence="4 6" id="KW-0964">Secreted</keyword>
<evidence type="ECO:0000256" key="6">
    <source>
        <dbReference type="RuleBase" id="RU367044"/>
    </source>
</evidence>
<feature type="signal peptide" evidence="6">
    <location>
        <begin position="1"/>
        <end position="30"/>
    </location>
</feature>
<keyword evidence="5 6" id="KW-0732">Signal</keyword>
<evidence type="ECO:0000313" key="7">
    <source>
        <dbReference type="EMBL" id="KAE9612542.1"/>
    </source>
</evidence>
<evidence type="ECO:0000256" key="2">
    <source>
        <dbReference type="ARBA" id="ARBA00005581"/>
    </source>
</evidence>
<dbReference type="GO" id="GO:0060320">
    <property type="term" value="P:rejection of self pollen"/>
    <property type="evidence" value="ECO:0007669"/>
    <property type="project" value="UniProtKB-KW"/>
</dbReference>
<gene>
    <name evidence="7" type="ORF">Lalb_Chr06g0174191</name>
</gene>
<proteinExistence type="inferred from homology"/>
<name>A0A6A4QFY3_LUPAL</name>
<dbReference type="Proteomes" id="UP000447434">
    <property type="component" value="Chromosome 6"/>
</dbReference>
<reference evidence="8" key="1">
    <citation type="journal article" date="2020" name="Nat. Commun.">
        <title>Genome sequence of the cluster root forming white lupin.</title>
        <authorList>
            <person name="Hufnagel B."/>
            <person name="Marques A."/>
            <person name="Soriano A."/>
            <person name="Marques L."/>
            <person name="Divol F."/>
            <person name="Doumas P."/>
            <person name="Sallet E."/>
            <person name="Mancinotti D."/>
            <person name="Carrere S."/>
            <person name="Marande W."/>
            <person name="Arribat S."/>
            <person name="Keller J."/>
            <person name="Huneau C."/>
            <person name="Blein T."/>
            <person name="Aime D."/>
            <person name="Laguerre M."/>
            <person name="Taylor J."/>
            <person name="Schubert V."/>
            <person name="Nelson M."/>
            <person name="Geu-Flores F."/>
            <person name="Crespi M."/>
            <person name="Gallardo-Guerrero K."/>
            <person name="Delaux P.-M."/>
            <person name="Salse J."/>
            <person name="Berges H."/>
            <person name="Guyot R."/>
            <person name="Gouzy J."/>
            <person name="Peret B."/>
        </authorList>
    </citation>
    <scope>NUCLEOTIDE SEQUENCE [LARGE SCALE GENOMIC DNA]</scope>
    <source>
        <strain evidence="8">cv. Amiga</strain>
    </source>
</reference>
<evidence type="ECO:0000256" key="4">
    <source>
        <dbReference type="ARBA" id="ARBA00022525"/>
    </source>
</evidence>
<organism evidence="7 8">
    <name type="scientific">Lupinus albus</name>
    <name type="common">White lupine</name>
    <name type="synonym">Lupinus termis</name>
    <dbReference type="NCBI Taxonomy" id="3870"/>
    <lineage>
        <taxon>Eukaryota</taxon>
        <taxon>Viridiplantae</taxon>
        <taxon>Streptophyta</taxon>
        <taxon>Embryophyta</taxon>
        <taxon>Tracheophyta</taxon>
        <taxon>Spermatophyta</taxon>
        <taxon>Magnoliopsida</taxon>
        <taxon>eudicotyledons</taxon>
        <taxon>Gunneridae</taxon>
        <taxon>Pentapetalae</taxon>
        <taxon>rosids</taxon>
        <taxon>fabids</taxon>
        <taxon>Fabales</taxon>
        <taxon>Fabaceae</taxon>
        <taxon>Papilionoideae</taxon>
        <taxon>50 kb inversion clade</taxon>
        <taxon>genistoids sensu lato</taxon>
        <taxon>core genistoids</taxon>
        <taxon>Genisteae</taxon>
        <taxon>Lupinus</taxon>
    </lineage>
</organism>
<keyword evidence="8" id="KW-1185">Reference proteome</keyword>
<evidence type="ECO:0000256" key="1">
    <source>
        <dbReference type="ARBA" id="ARBA00004613"/>
    </source>
</evidence>
<dbReference type="InterPro" id="IPR010264">
    <property type="entry name" value="Self-incomp_S1"/>
</dbReference>
<keyword evidence="3 6" id="KW-0713">Self-incompatibility</keyword>
<evidence type="ECO:0000256" key="3">
    <source>
        <dbReference type="ARBA" id="ARBA00022471"/>
    </source>
</evidence>
<dbReference type="PANTHER" id="PTHR31232">
    <property type="match status" value="1"/>
</dbReference>
<evidence type="ECO:0000256" key="5">
    <source>
        <dbReference type="ARBA" id="ARBA00022729"/>
    </source>
</evidence>
<accession>A0A6A4QFY3</accession>
<protein>
    <recommendedName>
        <fullName evidence="6">S-protein homolog</fullName>
    </recommendedName>
</protein>
<dbReference type="Pfam" id="PF05938">
    <property type="entry name" value="Self-incomp_S1"/>
    <property type="match status" value="1"/>
</dbReference>
<comment type="similarity">
    <text evidence="2 6">Belongs to the plant self-incompatibility (S1) protein family.</text>
</comment>
<evidence type="ECO:0000313" key="8">
    <source>
        <dbReference type="Proteomes" id="UP000447434"/>
    </source>
</evidence>
<dbReference type="GO" id="GO:0005576">
    <property type="term" value="C:extracellular region"/>
    <property type="evidence" value="ECO:0007669"/>
    <property type="project" value="UniProtKB-SubCell"/>
</dbReference>
<dbReference type="AlphaFoldDB" id="A0A6A4QFY3"/>
<comment type="subcellular location">
    <subcellularLocation>
        <location evidence="1 6">Secreted</location>
    </subcellularLocation>
</comment>
<comment type="caution">
    <text evidence="7">The sequence shown here is derived from an EMBL/GenBank/DDBJ whole genome shotgun (WGS) entry which is preliminary data.</text>
</comment>
<feature type="chain" id="PRO_5025713525" description="S-protein homolog" evidence="6">
    <location>
        <begin position="31"/>
        <end position="140"/>
    </location>
</feature>